<dbReference type="SUPFAM" id="SSF52540">
    <property type="entry name" value="P-loop containing nucleoside triphosphate hydrolases"/>
    <property type="match status" value="1"/>
</dbReference>
<gene>
    <name evidence="2" type="ORF">Sdiek1_0493</name>
</gene>
<sequence>MNEHIESFLNHYIDLAIAPEYAVLLTGEWGSGKTFFIKNFLESKKDDKKIINISLFGLTKLEEINEQIFQQLHPVLSHKYMSIAGKLLKGAVKLGTSIDLNGDKKDDVSININQFDLYSPDDNARKHEYIFVFDDLERTKIHISEVLGSINTLVEKDGIKVIILADETRINEKEYKNFKEKVIGKTFQITQDFDSAFYSFVNLVSDTKEVLETNKETIKDVYIAGNYYNLRHIRQSILDFDWFYKNIDTKFREHLELMQNLIKVFFAFSIEIKQGNMDANRLEKKGYYHYKDDIQEKTPIMKYYLNSSNILLEYEQWGKLFSYGTLPQDETDNALQNSRYFMKEIQAEWIRLWHYRELENTEFKQLLETMVGKFNRFEYQEHEVLQHVTGLLLRFSEAGLYTYSKDKVVEQAKKSD</sequence>
<evidence type="ECO:0000313" key="2">
    <source>
        <dbReference type="EMBL" id="ARU47669.1"/>
    </source>
</evidence>
<evidence type="ECO:0000259" key="1">
    <source>
        <dbReference type="Pfam" id="PF07693"/>
    </source>
</evidence>
<reference evidence="3" key="1">
    <citation type="submission" date="2017-05" db="EMBL/GenBank/DDBJ databases">
        <title>Dechlorination kinetics govern the competition between two new strains of the genus Sulfurospirillum.</title>
        <authorList>
            <person name="Buttet G.F."/>
            <person name="Murray A.M."/>
            <person name="Goris T."/>
            <person name="Burion M."/>
            <person name="Lin B."/>
            <person name="Rolle M."/>
            <person name="Maillard J."/>
        </authorList>
    </citation>
    <scope>NUCLEOTIDE SEQUENCE [LARGE SCALE GENOMIC DNA]</scope>
    <source>
        <strain evidence="3">SL2-1</strain>
    </source>
</reference>
<keyword evidence="3" id="KW-1185">Reference proteome</keyword>
<dbReference type="RefSeq" id="WP_087437736.1">
    <property type="nucleotide sequence ID" value="NZ_CP021416.1"/>
</dbReference>
<dbReference type="AlphaFoldDB" id="A0A1Y0HHT5"/>
<dbReference type="Gene3D" id="3.40.50.300">
    <property type="entry name" value="P-loop containing nucleotide triphosphate hydrolases"/>
    <property type="match status" value="1"/>
</dbReference>
<proteinExistence type="predicted"/>
<evidence type="ECO:0000313" key="3">
    <source>
        <dbReference type="Proteomes" id="UP000196005"/>
    </source>
</evidence>
<organism evidence="2 3">
    <name type="scientific">Sulfurospirillum diekertiae</name>
    <dbReference type="NCBI Taxonomy" id="1854492"/>
    <lineage>
        <taxon>Bacteria</taxon>
        <taxon>Pseudomonadati</taxon>
        <taxon>Campylobacterota</taxon>
        <taxon>Epsilonproteobacteria</taxon>
        <taxon>Campylobacterales</taxon>
        <taxon>Sulfurospirillaceae</taxon>
        <taxon>Sulfurospirillum</taxon>
    </lineage>
</organism>
<dbReference type="InterPro" id="IPR027417">
    <property type="entry name" value="P-loop_NTPase"/>
</dbReference>
<dbReference type="InterPro" id="IPR011646">
    <property type="entry name" value="KAP_P-loop"/>
</dbReference>
<dbReference type="EMBL" id="CP021416">
    <property type="protein sequence ID" value="ARU47669.1"/>
    <property type="molecule type" value="Genomic_DNA"/>
</dbReference>
<dbReference type="Proteomes" id="UP000196005">
    <property type="component" value="Chromosome"/>
</dbReference>
<dbReference type="Pfam" id="PF07693">
    <property type="entry name" value="KAP_NTPase"/>
    <property type="match status" value="1"/>
</dbReference>
<accession>A0A1Y0HHT5</accession>
<feature type="domain" description="KAP NTPase" evidence="1">
    <location>
        <begin position="5"/>
        <end position="244"/>
    </location>
</feature>
<dbReference type="KEGG" id="suls:Sdiek1_0493"/>
<protein>
    <recommendedName>
        <fullName evidence="1">KAP NTPase domain-containing protein</fullName>
    </recommendedName>
</protein>
<name>A0A1Y0HHT5_9BACT</name>